<protein>
    <submittedName>
        <fullName evidence="1">Uncharacterized protein</fullName>
    </submittedName>
</protein>
<accession>A0A9P9F4F1</accession>
<dbReference type="Proteomes" id="UP000717696">
    <property type="component" value="Unassembled WGS sequence"/>
</dbReference>
<organism evidence="1 2">
    <name type="scientific">Dactylonectria estremocensis</name>
    <dbReference type="NCBI Taxonomy" id="1079267"/>
    <lineage>
        <taxon>Eukaryota</taxon>
        <taxon>Fungi</taxon>
        <taxon>Dikarya</taxon>
        <taxon>Ascomycota</taxon>
        <taxon>Pezizomycotina</taxon>
        <taxon>Sordariomycetes</taxon>
        <taxon>Hypocreomycetidae</taxon>
        <taxon>Hypocreales</taxon>
        <taxon>Nectriaceae</taxon>
        <taxon>Dactylonectria</taxon>
    </lineage>
</organism>
<proteinExistence type="predicted"/>
<dbReference type="EMBL" id="JAGMUU010000005">
    <property type="protein sequence ID" value="KAH7152031.1"/>
    <property type="molecule type" value="Genomic_DNA"/>
</dbReference>
<name>A0A9P9F4F1_9HYPO</name>
<dbReference type="AlphaFoldDB" id="A0A9P9F4F1"/>
<evidence type="ECO:0000313" key="1">
    <source>
        <dbReference type="EMBL" id="KAH7152031.1"/>
    </source>
</evidence>
<evidence type="ECO:0000313" key="2">
    <source>
        <dbReference type="Proteomes" id="UP000717696"/>
    </source>
</evidence>
<keyword evidence="2" id="KW-1185">Reference proteome</keyword>
<comment type="caution">
    <text evidence="1">The sequence shown here is derived from an EMBL/GenBank/DDBJ whole genome shotgun (WGS) entry which is preliminary data.</text>
</comment>
<gene>
    <name evidence="1" type="ORF">B0J13DRAFT_254361</name>
</gene>
<sequence length="158" mass="17377">MLESNIGNTRGIQLEVLLNKTSLLRYRLPPLPLPRPRYVSSPFLSLLIRPNCAIHTRLVFAFLDIPSVYRQNSRAPVFFVGSLAALAASPPLGHELLIVAARRLTRPTNIFGIKFHLAAARATGIHGLARPAIDVVALRLVPADVLFEDAFAHDEVVD</sequence>
<reference evidence="1" key="1">
    <citation type="journal article" date="2021" name="Nat. Commun.">
        <title>Genetic determinants of endophytism in the Arabidopsis root mycobiome.</title>
        <authorList>
            <person name="Mesny F."/>
            <person name="Miyauchi S."/>
            <person name="Thiergart T."/>
            <person name="Pickel B."/>
            <person name="Atanasova L."/>
            <person name="Karlsson M."/>
            <person name="Huettel B."/>
            <person name="Barry K.W."/>
            <person name="Haridas S."/>
            <person name="Chen C."/>
            <person name="Bauer D."/>
            <person name="Andreopoulos W."/>
            <person name="Pangilinan J."/>
            <person name="LaButti K."/>
            <person name="Riley R."/>
            <person name="Lipzen A."/>
            <person name="Clum A."/>
            <person name="Drula E."/>
            <person name="Henrissat B."/>
            <person name="Kohler A."/>
            <person name="Grigoriev I.V."/>
            <person name="Martin F.M."/>
            <person name="Hacquard S."/>
        </authorList>
    </citation>
    <scope>NUCLEOTIDE SEQUENCE</scope>
    <source>
        <strain evidence="1">MPI-CAGE-AT-0021</strain>
    </source>
</reference>